<evidence type="ECO:0000259" key="3">
    <source>
        <dbReference type="Pfam" id="PF07261"/>
    </source>
</evidence>
<dbReference type="RefSeq" id="WP_034534905.1">
    <property type="nucleotide sequence ID" value="NZ_AZBY01000020.1"/>
</dbReference>
<organism evidence="4 5">
    <name type="scientific">Apilactobacillus kunkeei EFB6</name>
    <dbReference type="NCBI Taxonomy" id="1419324"/>
    <lineage>
        <taxon>Bacteria</taxon>
        <taxon>Bacillati</taxon>
        <taxon>Bacillota</taxon>
        <taxon>Bacilli</taxon>
        <taxon>Lactobacillales</taxon>
        <taxon>Lactobacillaceae</taxon>
        <taxon>Apilactobacillus</taxon>
    </lineage>
</organism>
<dbReference type="InterPro" id="IPR006343">
    <property type="entry name" value="DnaB/C_C"/>
</dbReference>
<feature type="region of interest" description="Disordered" evidence="2">
    <location>
        <begin position="143"/>
        <end position="168"/>
    </location>
</feature>
<gene>
    <name evidence="4" type="ORF">LAKU_20c00200</name>
</gene>
<dbReference type="PANTHER" id="PTHR37293:SF9">
    <property type="entry name" value="PHI ETA ORF 22-LIKE PROTEIN"/>
    <property type="match status" value="1"/>
</dbReference>
<name>A0A836YVI5_9LACO</name>
<dbReference type="Pfam" id="PF07261">
    <property type="entry name" value="DnaB_2"/>
    <property type="match status" value="1"/>
</dbReference>
<feature type="compositionally biased region" description="Basic and acidic residues" evidence="2">
    <location>
        <begin position="241"/>
        <end position="257"/>
    </location>
</feature>
<dbReference type="AlphaFoldDB" id="A0A836YVI5"/>
<evidence type="ECO:0000313" key="4">
    <source>
        <dbReference type="EMBL" id="KDB00575.1"/>
    </source>
</evidence>
<comment type="similarity">
    <text evidence="1">Belongs to the DnaB/DnaD family.</text>
</comment>
<dbReference type="InterPro" id="IPR034829">
    <property type="entry name" value="DnaD-like_sf"/>
</dbReference>
<feature type="domain" description="DnaB/C C-terminal" evidence="3">
    <location>
        <begin position="171"/>
        <end position="243"/>
    </location>
</feature>
<dbReference type="NCBIfam" id="TIGR01446">
    <property type="entry name" value="DnaD_dom"/>
    <property type="match status" value="1"/>
</dbReference>
<feature type="region of interest" description="Disordered" evidence="2">
    <location>
        <begin position="241"/>
        <end position="276"/>
    </location>
</feature>
<dbReference type="EMBL" id="AZBY01000020">
    <property type="protein sequence ID" value="KDB00575.1"/>
    <property type="molecule type" value="Genomic_DNA"/>
</dbReference>
<evidence type="ECO:0000256" key="2">
    <source>
        <dbReference type="SAM" id="MobiDB-lite"/>
    </source>
</evidence>
<dbReference type="PANTHER" id="PTHR37293">
    <property type="entry name" value="PHAGE REPLICATION PROTEIN-RELATED"/>
    <property type="match status" value="1"/>
</dbReference>
<reference evidence="4 5" key="1">
    <citation type="journal article" date="2015" name="Stand. Genomic Sci.">
        <title>High quality draft genome of Lactobacillus kunkeei EFB6, isolated from a German European foulbrood outbreak of honeybees.</title>
        <authorList>
            <person name="Djukic M."/>
            <person name="Poehlein A."/>
            <person name="Strauss J."/>
            <person name="Tann F.J."/>
            <person name="Leimbach A."/>
            <person name="Hoppert M."/>
            <person name="Daniel R."/>
        </authorList>
    </citation>
    <scope>NUCLEOTIDE SEQUENCE [LARGE SCALE GENOMIC DNA]</scope>
    <source>
        <strain evidence="4 5">EFB6</strain>
    </source>
</reference>
<evidence type="ECO:0000313" key="5">
    <source>
        <dbReference type="Proteomes" id="UP000026921"/>
    </source>
</evidence>
<dbReference type="SUPFAM" id="SSF158499">
    <property type="entry name" value="DnaD domain-like"/>
    <property type="match status" value="1"/>
</dbReference>
<protein>
    <recommendedName>
        <fullName evidence="3">DnaB/C C-terminal domain-containing protein</fullName>
    </recommendedName>
</protein>
<evidence type="ECO:0000256" key="1">
    <source>
        <dbReference type="ARBA" id="ARBA00093462"/>
    </source>
</evidence>
<dbReference type="Proteomes" id="UP000026921">
    <property type="component" value="Unassembled WGS sequence"/>
</dbReference>
<dbReference type="InterPro" id="IPR053162">
    <property type="entry name" value="DnaD"/>
</dbReference>
<sequence length="276" mass="32197">MVKIVKQYNKDFTLVHNTIFKINNELPEDKRLSFKAMGIFMYLWHLPSDWSFMENELVKHGREKLTAFRNGREELEKAGFIKKKRCRNDKGQLLDYEWVLNDNPTLDNLKQADKPTSGYPILGEPILDNQQLLSTNYTKDELDKVRSSSGGSKIEVESSENDSNNESNKSFTSYERLWGFPNAIATEDLLKWINDYSDELVNYAIEIAGHNNVSSYGAYKYLDTILTAWKKDNITTIEQAKKQNKEHSNRMDREFKQRSNNRGLKKKNKPYNGLDF</sequence>
<comment type="caution">
    <text evidence="4">The sequence shown here is derived from an EMBL/GenBank/DDBJ whole genome shotgun (WGS) entry which is preliminary data.</text>
</comment>
<accession>A0A836YVI5</accession>
<dbReference type="Gene3D" id="1.10.10.630">
    <property type="entry name" value="DnaD domain-like"/>
    <property type="match status" value="1"/>
</dbReference>
<proteinExistence type="inferred from homology"/>